<comment type="caution">
    <text evidence="2">The sequence shown here is derived from an EMBL/GenBank/DDBJ whole genome shotgun (WGS) entry which is preliminary data.</text>
</comment>
<dbReference type="AlphaFoldDB" id="A0A7J6V0A6"/>
<sequence>MVGALNESQCNNEERRHCISACMPVMYGWNPSQECCRFIREADIECACAGVTPVVAALIDINRLIKVVEWCGRSVQHHYKCG</sequence>
<dbReference type="PANTHER" id="PTHR33286:SF32">
    <property type="entry name" value="BIFUNCTIONAL INHIBITOR_PLANT LIPID TRANSFER PROTEIN_SEED STORAGE HELICAL DOMAIN-CONTAINING PROTEIN"/>
    <property type="match status" value="1"/>
</dbReference>
<protein>
    <recommendedName>
        <fullName evidence="1">Bifunctional inhibitor/plant lipid transfer protein/seed storage helical domain-containing protein</fullName>
    </recommendedName>
</protein>
<accession>A0A7J6V0A6</accession>
<dbReference type="OrthoDB" id="1885440at2759"/>
<evidence type="ECO:0000259" key="1">
    <source>
        <dbReference type="Pfam" id="PF14368"/>
    </source>
</evidence>
<name>A0A7J6V0A6_THATH</name>
<feature type="domain" description="Bifunctional inhibitor/plant lipid transfer protein/seed storage helical" evidence="1">
    <location>
        <begin position="7"/>
        <end position="81"/>
    </location>
</feature>
<keyword evidence="3" id="KW-1185">Reference proteome</keyword>
<organism evidence="2 3">
    <name type="scientific">Thalictrum thalictroides</name>
    <name type="common">Rue-anemone</name>
    <name type="synonym">Anemone thalictroides</name>
    <dbReference type="NCBI Taxonomy" id="46969"/>
    <lineage>
        <taxon>Eukaryota</taxon>
        <taxon>Viridiplantae</taxon>
        <taxon>Streptophyta</taxon>
        <taxon>Embryophyta</taxon>
        <taxon>Tracheophyta</taxon>
        <taxon>Spermatophyta</taxon>
        <taxon>Magnoliopsida</taxon>
        <taxon>Ranunculales</taxon>
        <taxon>Ranunculaceae</taxon>
        <taxon>Thalictroideae</taxon>
        <taxon>Thalictrum</taxon>
    </lineage>
</organism>
<dbReference type="Proteomes" id="UP000554482">
    <property type="component" value="Unassembled WGS sequence"/>
</dbReference>
<evidence type="ECO:0000313" key="2">
    <source>
        <dbReference type="EMBL" id="KAF5178354.1"/>
    </source>
</evidence>
<dbReference type="InterPro" id="IPR036312">
    <property type="entry name" value="Bifun_inhib/LTP/seed_sf"/>
</dbReference>
<dbReference type="Pfam" id="PF14368">
    <property type="entry name" value="LTP_2"/>
    <property type="match status" value="1"/>
</dbReference>
<dbReference type="Gene3D" id="1.10.110.10">
    <property type="entry name" value="Plant lipid-transfer and hydrophobic proteins"/>
    <property type="match status" value="1"/>
</dbReference>
<dbReference type="InterPro" id="IPR016140">
    <property type="entry name" value="Bifunc_inhib/LTP/seed_store"/>
</dbReference>
<feature type="non-terminal residue" evidence="2">
    <location>
        <position position="82"/>
    </location>
</feature>
<reference evidence="2 3" key="1">
    <citation type="submission" date="2020-06" db="EMBL/GenBank/DDBJ databases">
        <title>Transcriptomic and genomic resources for Thalictrum thalictroides and T. hernandezii: Facilitating candidate gene discovery in an emerging model plant lineage.</title>
        <authorList>
            <person name="Arias T."/>
            <person name="Riano-Pachon D.M."/>
            <person name="Di Stilio V.S."/>
        </authorList>
    </citation>
    <scope>NUCLEOTIDE SEQUENCE [LARGE SCALE GENOMIC DNA]</scope>
    <source>
        <strain evidence="3">cv. WT478/WT964</strain>
        <tissue evidence="2">Leaves</tissue>
    </source>
</reference>
<gene>
    <name evidence="2" type="ORF">FRX31_032058</name>
</gene>
<evidence type="ECO:0000313" key="3">
    <source>
        <dbReference type="Proteomes" id="UP000554482"/>
    </source>
</evidence>
<dbReference type="PANTHER" id="PTHR33286">
    <property type="entry name" value="BIFUNCTIONAL INHIBITOR/LIPID-TRANSFER PROTEIN/SEED STORAGE 2S ALBUMIN SUPERFAMILY PROTEIN"/>
    <property type="match status" value="1"/>
</dbReference>
<proteinExistence type="predicted"/>
<dbReference type="EMBL" id="JABWDY010040153">
    <property type="protein sequence ID" value="KAF5178354.1"/>
    <property type="molecule type" value="Genomic_DNA"/>
</dbReference>
<dbReference type="SUPFAM" id="SSF47699">
    <property type="entry name" value="Bifunctional inhibitor/lipid-transfer protein/seed storage 2S albumin"/>
    <property type="match status" value="1"/>
</dbReference>